<evidence type="ECO:0000313" key="1">
    <source>
        <dbReference type="EMBL" id="QBP32015.1"/>
    </source>
</evidence>
<evidence type="ECO:0000313" key="2">
    <source>
        <dbReference type="Proteomes" id="UP000295299"/>
    </source>
</evidence>
<sequence length="109" mass="12738">MKDPREEKLPKWAKALLAQERHRAATAERKLAEHLETVEPSRIWWGDYDNPIYIPPHYGYQTVHFQLGDQGMHTEITARLKDDALEIGGGHGLTLDMEVSNRFRIRFRD</sequence>
<name>A0A482JHE0_9CAUD</name>
<protein>
    <submittedName>
        <fullName evidence="1">Uncharacterized protein</fullName>
    </submittedName>
</protein>
<gene>
    <name evidence="1" type="primary">66</name>
    <name evidence="1" type="ORF">SEA_KRISTOFF_66</name>
</gene>
<organism evidence="1 2">
    <name type="scientific">Mycobacterium phage Kristoff</name>
    <dbReference type="NCBI Taxonomy" id="2517956"/>
    <lineage>
        <taxon>Viruses</taxon>
        <taxon>Duplodnaviria</taxon>
        <taxon>Heunggongvirae</taxon>
        <taxon>Uroviricota</taxon>
        <taxon>Caudoviricetes</taxon>
        <taxon>Fromanvirus</taxon>
        <taxon>Fromanvirus rebeuca</taxon>
    </lineage>
</organism>
<proteinExistence type="predicted"/>
<dbReference type="InterPro" id="IPR055663">
    <property type="entry name" value="DUF7239"/>
</dbReference>
<reference evidence="1 2" key="1">
    <citation type="submission" date="2019-02" db="EMBL/GenBank/DDBJ databases">
        <authorList>
            <person name="Trepte H.V."/>
            <person name="Ackerson L."/>
            <person name="Cottrell A."/>
            <person name="Drexelius J."/>
            <person name="Eggleston T."/>
            <person name="Schaefer-Sharp M."/>
            <person name="Thorkildsen T."/>
            <person name="Vendrell P."/>
            <person name="Wunderlich H."/>
            <person name="Braley A.B."/>
            <person name="Ettinger W.F."/>
            <person name="Ettinger A.-S.H."/>
            <person name="Anders K.R."/>
            <person name="Garlena R.A."/>
            <person name="Russell D.A."/>
            <person name="Pope W.H."/>
            <person name="Jacobs-Sera D."/>
            <person name="Hendrix R.W."/>
            <person name="Hatfull G.F."/>
        </authorList>
    </citation>
    <scope>NUCLEOTIDE SEQUENCE [LARGE SCALE GENOMIC DNA]</scope>
</reference>
<dbReference type="Proteomes" id="UP000295299">
    <property type="component" value="Segment"/>
</dbReference>
<dbReference type="EMBL" id="MK494124">
    <property type="protein sequence ID" value="QBP32015.1"/>
    <property type="molecule type" value="Genomic_DNA"/>
</dbReference>
<dbReference type="Pfam" id="PF23886">
    <property type="entry name" value="DUF7239"/>
    <property type="match status" value="1"/>
</dbReference>
<accession>A0A482JHE0</accession>